<evidence type="ECO:0000259" key="1">
    <source>
        <dbReference type="Pfam" id="PF00534"/>
    </source>
</evidence>
<dbReference type="Proteomes" id="UP000509301">
    <property type="component" value="Chromosome"/>
</dbReference>
<dbReference type="PANTHER" id="PTHR45947">
    <property type="entry name" value="SULFOQUINOVOSYL TRANSFERASE SQD2"/>
    <property type="match status" value="1"/>
</dbReference>
<dbReference type="SUPFAM" id="SSF53756">
    <property type="entry name" value="UDP-Glycosyltransferase/glycogen phosphorylase"/>
    <property type="match status" value="1"/>
</dbReference>
<dbReference type="GO" id="GO:0016757">
    <property type="term" value="F:glycosyltransferase activity"/>
    <property type="evidence" value="ECO:0007669"/>
    <property type="project" value="InterPro"/>
</dbReference>
<dbReference type="InterPro" id="IPR001296">
    <property type="entry name" value="Glyco_trans_1"/>
</dbReference>
<proteinExistence type="predicted"/>
<dbReference type="CDD" id="cd03801">
    <property type="entry name" value="GT4_PimA-like"/>
    <property type="match status" value="1"/>
</dbReference>
<dbReference type="Gene3D" id="3.40.50.2000">
    <property type="entry name" value="Glycogen Phosphorylase B"/>
    <property type="match status" value="1"/>
</dbReference>
<reference evidence="2 3" key="1">
    <citation type="submission" date="2020-02" db="EMBL/GenBank/DDBJ databases">
        <title>Comparative genome analysis reveals the metabolism and evolution of the thermophilic archaeal genus Metallosphaera.</title>
        <authorList>
            <person name="Jiang C."/>
        </authorList>
    </citation>
    <scope>NUCLEOTIDE SEQUENCE [LARGE SCALE GENOMIC DNA]</scope>
    <source>
        <strain evidence="2 3">Ric-A</strain>
    </source>
</reference>
<dbReference type="Pfam" id="PF00534">
    <property type="entry name" value="Glycos_transf_1"/>
    <property type="match status" value="1"/>
</dbReference>
<evidence type="ECO:0000313" key="3">
    <source>
        <dbReference type="Proteomes" id="UP000509301"/>
    </source>
</evidence>
<gene>
    <name evidence="2" type="ORF">GWK48_00495</name>
</gene>
<dbReference type="RefSeq" id="WP_174628611.1">
    <property type="nucleotide sequence ID" value="NZ_CP049074.1"/>
</dbReference>
<keyword evidence="3" id="KW-1185">Reference proteome</keyword>
<sequence>MKILAVVDFGLNERSGGYQRNLEIMGRLPKLAKVNIVPSIRNLSYAFNYGRKGELVSVLKGLNSTSGELMDNIRDSNSVEEFESRLRKEEYDVAVVYSNSSENVRLARKITDAPLGVQLQLEPFYLRDSTLFRIKFRGPTGRALEKFERALRESRREREVWLRLISEGNLNFAISVSRIPLLNSGLDSYLPYEVPSPANALPEGIMKFREDEKEDFAVYFTRLIPEKGLFEVPIIWKRVNERRDVRLYVMGEFQDERDKVDFLNMVDRLKVNVEYLGFKEGEDLYRVVSRARFTLYPSHYDSFSLVVLESLGLKTPVLAYRTQAMMEIFGEERGVVKIEEDNIKGMAEAALRLNAEVGEGFVRKFLSWDRVVEAELMSIMRIRNFILR</sequence>
<dbReference type="GeneID" id="55640379"/>
<evidence type="ECO:0000313" key="2">
    <source>
        <dbReference type="EMBL" id="QKQ99074.1"/>
    </source>
</evidence>
<organism evidence="2 3">
    <name type="scientific">Metallosphaera tengchongensis</name>
    <dbReference type="NCBI Taxonomy" id="1532350"/>
    <lineage>
        <taxon>Archaea</taxon>
        <taxon>Thermoproteota</taxon>
        <taxon>Thermoprotei</taxon>
        <taxon>Sulfolobales</taxon>
        <taxon>Sulfolobaceae</taxon>
        <taxon>Metallosphaera</taxon>
    </lineage>
</organism>
<dbReference type="KEGG" id="mten:GWK48_00495"/>
<dbReference type="InterPro" id="IPR050194">
    <property type="entry name" value="Glycosyltransferase_grp1"/>
</dbReference>
<keyword evidence="2" id="KW-0808">Transferase</keyword>
<dbReference type="AlphaFoldDB" id="A0A6N0NSA6"/>
<feature type="domain" description="Glycosyl transferase family 1" evidence="1">
    <location>
        <begin position="207"/>
        <end position="351"/>
    </location>
</feature>
<dbReference type="EMBL" id="CP049074">
    <property type="protein sequence ID" value="QKQ99074.1"/>
    <property type="molecule type" value="Genomic_DNA"/>
</dbReference>
<dbReference type="PANTHER" id="PTHR45947:SF3">
    <property type="entry name" value="SULFOQUINOVOSYL TRANSFERASE SQD2"/>
    <property type="match status" value="1"/>
</dbReference>
<accession>A0A6N0NSA6</accession>
<dbReference type="OrthoDB" id="132546at2157"/>
<protein>
    <submittedName>
        <fullName evidence="2">Glycosyltransferase family 4 protein</fullName>
    </submittedName>
</protein>
<name>A0A6N0NSA6_9CREN</name>